<keyword evidence="5 17" id="KW-1048">Host nucleus</keyword>
<evidence type="ECO:0000256" key="14">
    <source>
        <dbReference type="ARBA" id="ARBA00034617"/>
    </source>
</evidence>
<evidence type="ECO:0000256" key="7">
    <source>
        <dbReference type="ARBA" id="ARBA00022741"/>
    </source>
</evidence>
<feature type="short sequence motif" description="Nuclear localization signal" evidence="17">
    <location>
        <begin position="86"/>
        <end position="88"/>
    </location>
</feature>
<keyword evidence="4 17" id="KW-0597">Phosphoprotein</keyword>
<accession>T2A519</accession>
<feature type="compositionally biased region" description="Basic and acidic residues" evidence="19">
    <location>
        <begin position="159"/>
        <end position="179"/>
    </location>
</feature>
<comment type="subcellular location">
    <subcellularLocation>
        <location evidence="1 17">Host nucleus</location>
    </subcellularLocation>
</comment>
<dbReference type="InterPro" id="IPR037102">
    <property type="entry name" value="Znf_lg_T-Ag_D1_dom_sf"/>
</dbReference>
<comment type="PTM">
    <text evidence="17">Sumoylated.</text>
</comment>
<dbReference type="Gene3D" id="3.40.1310.10">
    <property type="match status" value="1"/>
</dbReference>
<dbReference type="Gene3D" id="3.40.50.300">
    <property type="entry name" value="P-loop containing nucleotide triphosphate hydrolases"/>
    <property type="match status" value="1"/>
</dbReference>
<evidence type="ECO:0000256" key="13">
    <source>
        <dbReference type="ARBA" id="ARBA00023235"/>
    </source>
</evidence>
<evidence type="ECO:0000256" key="15">
    <source>
        <dbReference type="ARBA" id="ARBA00048988"/>
    </source>
</evidence>
<dbReference type="Pfam" id="PF20450">
    <property type="entry name" value="PPV_E1_DBD"/>
    <property type="match status" value="1"/>
</dbReference>
<dbReference type="Proteomes" id="UP000100163">
    <property type="component" value="Genome"/>
</dbReference>
<evidence type="ECO:0000256" key="17">
    <source>
        <dbReference type="HAMAP-Rule" id="MF_04000"/>
    </source>
</evidence>
<dbReference type="EMBL" id="KC470242">
    <property type="protein sequence ID" value="AGU90521.1"/>
    <property type="molecule type" value="Genomic_DNA"/>
</dbReference>
<feature type="domain" description="SF3 helicase" evidence="20">
    <location>
        <begin position="457"/>
        <end position="607"/>
    </location>
</feature>
<dbReference type="InterPro" id="IPR027417">
    <property type="entry name" value="P-loop_NTPase"/>
</dbReference>
<reference evidence="24 25" key="1">
    <citation type="journal article" date="2013" name="PLoS ONE">
        <title>Evolution and Taxonomic Classification of Alphapapillomavirus 7 Complete Genomes: HPV18, HPV39, HPV45, HPV59, HPV68 and HPV70.</title>
        <authorList>
            <person name="Chen Z."/>
            <person name="Schiffman M."/>
            <person name="Herrero R."/>
            <person name="Desalle R."/>
            <person name="Anastos K."/>
            <person name="Segondy M."/>
            <person name="Sahasrabuddhe V.V."/>
            <person name="Gravitt P.E."/>
            <person name="Hsing A.W."/>
            <person name="Burk R.D."/>
        </authorList>
    </citation>
    <scope>NUCLEOTIDE SEQUENCE [LARGE SCALE GENOMIC DNA]</scope>
    <source>
        <strain evidence="22">Qv25609</strain>
        <strain evidence="21">Qv25984</strain>
    </source>
</reference>
<dbReference type="SUPFAM" id="SSF52540">
    <property type="entry name" value="P-loop containing nucleoside triphosphate hydrolases"/>
    <property type="match status" value="1"/>
</dbReference>
<comment type="catalytic activity">
    <reaction evidence="14 17">
        <text>Couples ATP hydrolysis with the unwinding of duplex DNA by translocating in the 3'-5' direction.</text>
        <dbReference type="EC" id="5.6.2.4"/>
    </reaction>
</comment>
<organismHost>
    <name type="scientific">Homo sapiens</name>
    <name type="common">Human</name>
    <dbReference type="NCBI Taxonomy" id="9606"/>
</organismHost>
<comment type="caution">
    <text evidence="17">Lacks conserved residue(s) required for the propagation of feature annotation.</text>
</comment>
<dbReference type="EMBL" id="LR861972">
    <property type="protein sequence ID" value="CAD1813834.1"/>
    <property type="molecule type" value="Genomic_DNA"/>
</dbReference>
<dbReference type="InterPro" id="IPR046935">
    <property type="entry name" value="PPV_E1_DBD_sf"/>
</dbReference>
<dbReference type="Pfam" id="PF00524">
    <property type="entry name" value="PPV_E1_N"/>
    <property type="match status" value="1"/>
</dbReference>
<comment type="catalytic activity">
    <reaction evidence="15 17 18">
        <text>ATP + H2O = ADP + phosphate + H(+)</text>
        <dbReference type="Rhea" id="RHEA:13065"/>
        <dbReference type="ChEBI" id="CHEBI:15377"/>
        <dbReference type="ChEBI" id="CHEBI:15378"/>
        <dbReference type="ChEBI" id="CHEBI:30616"/>
        <dbReference type="ChEBI" id="CHEBI:43474"/>
        <dbReference type="ChEBI" id="CHEBI:456216"/>
        <dbReference type="EC" id="5.6.2.4"/>
    </reaction>
</comment>
<feature type="binding site" evidence="17">
    <location>
        <begin position="483"/>
        <end position="490"/>
    </location>
    <ligand>
        <name>ATP</name>
        <dbReference type="ChEBI" id="CHEBI:30616"/>
    </ligand>
</feature>
<dbReference type="HAMAP" id="MF_04000">
    <property type="entry name" value="PPV_E1"/>
    <property type="match status" value="1"/>
</dbReference>
<keyword evidence="3 17" id="KW-0244">Early protein</keyword>
<evidence type="ECO:0000313" key="23">
    <source>
        <dbReference type="EMBL" id="CAD1813834.1"/>
    </source>
</evidence>
<evidence type="ECO:0000256" key="4">
    <source>
        <dbReference type="ARBA" id="ARBA00022553"/>
    </source>
</evidence>
<name>T2A519_HPV39</name>
<evidence type="ECO:0000256" key="12">
    <source>
        <dbReference type="ARBA" id="ARBA00023125"/>
    </source>
</evidence>
<dbReference type="Proteomes" id="UP000111730">
    <property type="component" value="Genome"/>
</dbReference>
<feature type="cross-link" description="Glycyl lysine isopeptide (Lys-Gly) (interchain with G-Cter in SUMO)" evidence="17">
    <location>
        <position position="564"/>
    </location>
</feature>
<dbReference type="InterPro" id="IPR001177">
    <property type="entry name" value="PPV_DNA_helicase_E1_C"/>
</dbReference>
<sequence>MANHEGTDGDGSGCNGWFLVQAIVDKQTGDTVSEDEDENATDTGSDLADFIDDSTDICVQAERETAQVLLHMQEAQRDAQAVRALKRKYTDSSGDTRPYGKKVGRNTRGTLQEISLNVSSTQARQTVYSVPDSGYGNMEVETAEVEEVTVATNTNGDAEGEHGGSDAEGEHGGSVREECSSVDSAIDSENQDPKSPTAQIKLLLQSNNKKAAMLTQFKETYGLSFTDLVRTFKSDKTTCTDWVAAIFGVHPTIAEGFKTLINKYALYTHIQSLDTKQGVLILMLIRYTCGKNRVTVGKGLSTLLHVPESCMLLEPPKLRSPVAALYWYRTGISNISVVTGDTPEWIQRLTVIQHGIDDSVFDLSDMVQWAFDNEYTDESDIAFNYAMLADCNSNAAAFLKSNCQAKYVKDCATMCKHYKRAQKRQMSMSQWIKFRCSKCDEGGDWRPIVQFLRYQGIEFISFLCALKEFLKGTPKKNCIVIYGPANTGKSHFCMSLMHFLQGTVISYVNSTSHFWLEPLADAKLAMLDDATGTCWSYFDNYMRNALDGYAISLDRKYKSLLQMKCPPLLITSNTNPVEDDRWPYLRSRLTVFKFPNAFPFDQNRNPVYTINDKNWKCFFEKTWCRLDLQQDEDEGDNDENTFTTFKCVTGQNTRIL</sequence>
<organism evidence="21 25">
    <name type="scientific">Human papillomavirus 39</name>
    <dbReference type="NCBI Taxonomy" id="10588"/>
    <lineage>
        <taxon>Viruses</taxon>
        <taxon>Monodnaviria</taxon>
        <taxon>Shotokuvirae</taxon>
        <taxon>Cossaviricota</taxon>
        <taxon>Papovaviricetes</taxon>
        <taxon>Zurhausenvirales</taxon>
        <taxon>Papillomaviridae</taxon>
        <taxon>Firstpapillomavirinae</taxon>
        <taxon>Alphapapillomavirus</taxon>
        <taxon>Alphapapillomavirus 7</taxon>
    </lineage>
</organism>
<keyword evidence="9 17" id="KW-0347">Helicase</keyword>
<dbReference type="GO" id="GO:0042025">
    <property type="term" value="C:host cell nucleus"/>
    <property type="evidence" value="ECO:0007669"/>
    <property type="project" value="UniProtKB-SubCell"/>
</dbReference>
<dbReference type="GO" id="GO:0005524">
    <property type="term" value="F:ATP binding"/>
    <property type="evidence" value="ECO:0007669"/>
    <property type="project" value="UniProtKB-UniRule"/>
</dbReference>
<evidence type="ECO:0000256" key="6">
    <source>
        <dbReference type="ARBA" id="ARBA00022705"/>
    </source>
</evidence>
<keyword evidence="2 17" id="KW-1017">Isopeptide bond</keyword>
<keyword evidence="13 17" id="KW-0413">Isomerase</keyword>
<keyword evidence="12 17" id="KW-0238">DNA-binding</keyword>
<comment type="subunit">
    <text evidence="17">Can form hexamers. Interacts with E2 protein; this interaction increases E1 DNA binding specificity. Interacts with host DNA polymerase subunit POLA2. Interacts with host single stranded DNA-binding protein RPA1. Interacts with host TOP1; this interaction stimulates the enzymatic activity of TOP1.</text>
</comment>
<evidence type="ECO:0000256" key="1">
    <source>
        <dbReference type="ARBA" id="ARBA00004147"/>
    </source>
</evidence>
<feature type="region of interest" description="DNA-binding region" evidence="17">
    <location>
        <begin position="192"/>
        <end position="358"/>
    </location>
</feature>
<evidence type="ECO:0000256" key="10">
    <source>
        <dbReference type="ARBA" id="ARBA00022840"/>
    </source>
</evidence>
<keyword evidence="6 17" id="KW-0235">DNA replication</keyword>
<evidence type="ECO:0000256" key="11">
    <source>
        <dbReference type="ARBA" id="ARBA00022843"/>
    </source>
</evidence>
<dbReference type="GO" id="GO:0006260">
    <property type="term" value="P:DNA replication"/>
    <property type="evidence" value="ECO:0007669"/>
    <property type="project" value="UniProtKB-UniRule"/>
</dbReference>
<evidence type="ECO:0000256" key="8">
    <source>
        <dbReference type="ARBA" id="ARBA00022801"/>
    </source>
</evidence>
<feature type="region of interest" description="Disordered" evidence="19">
    <location>
        <begin position="154"/>
        <end position="195"/>
    </location>
</feature>
<evidence type="ECO:0000256" key="18">
    <source>
        <dbReference type="PIRNR" id="PIRNR003383"/>
    </source>
</evidence>
<dbReference type="GO" id="GO:0043138">
    <property type="term" value="F:3'-5' DNA helicase activity"/>
    <property type="evidence" value="ECO:0007669"/>
    <property type="project" value="UniProtKB-UniRule"/>
</dbReference>
<protein>
    <recommendedName>
        <fullName evidence="17 18">Replication protein E1</fullName>
        <ecNumber evidence="17 18">5.6.2.4</ecNumber>
    </recommendedName>
    <alternativeName>
        <fullName evidence="17">ATP-dependent helicase E1</fullName>
    </alternativeName>
    <alternativeName>
        <fullName evidence="17">DNA 3'-5' helicase E1</fullName>
    </alternativeName>
</protein>
<gene>
    <name evidence="17 21" type="primary">E1</name>
</gene>
<evidence type="ECO:0000256" key="19">
    <source>
        <dbReference type="SAM" id="MobiDB-lite"/>
    </source>
</evidence>
<proteinExistence type="inferred from homology"/>
<dbReference type="EMBL" id="KC470241">
    <property type="protein sequence ID" value="AGU90513.1"/>
    <property type="molecule type" value="Genomic_DNA"/>
</dbReference>
<dbReference type="InterPro" id="IPR016393">
    <property type="entry name" value="Rep_E1_papillomaV"/>
</dbReference>
<evidence type="ECO:0000259" key="20">
    <source>
        <dbReference type="PROSITE" id="PS51206"/>
    </source>
</evidence>
<evidence type="ECO:0000256" key="9">
    <source>
        <dbReference type="ARBA" id="ARBA00022806"/>
    </source>
</evidence>
<evidence type="ECO:0000256" key="5">
    <source>
        <dbReference type="ARBA" id="ARBA00022562"/>
    </source>
</evidence>
<comment type="PTM">
    <text evidence="17">Phosphorylated.</text>
</comment>
<dbReference type="SUPFAM" id="SSF55464">
    <property type="entry name" value="Origin of replication-binding domain, RBD-like"/>
    <property type="match status" value="1"/>
</dbReference>
<evidence type="ECO:0000256" key="3">
    <source>
        <dbReference type="ARBA" id="ARBA00022518"/>
    </source>
</evidence>
<evidence type="ECO:0000313" key="21">
    <source>
        <dbReference type="EMBL" id="AGU90513.1"/>
    </source>
</evidence>
<dbReference type="GO" id="GO:0016817">
    <property type="term" value="F:hydrolase activity, acting on acid anhydrides"/>
    <property type="evidence" value="ECO:0007669"/>
    <property type="project" value="InterPro"/>
</dbReference>
<dbReference type="Gene3D" id="1.10.10.510">
    <property type="entry name" value="Zinc finger, large T-antigen D1 domain"/>
    <property type="match status" value="1"/>
</dbReference>
<keyword evidence="11 17" id="KW-0832">Ubl conjugation</keyword>
<dbReference type="InterPro" id="IPR014015">
    <property type="entry name" value="Helicase_SF3_DNA-vir"/>
</dbReference>
<dbReference type="InterPro" id="IPR046832">
    <property type="entry name" value="PPV_E1_DBD"/>
</dbReference>
<dbReference type="GO" id="GO:0003677">
    <property type="term" value="F:DNA binding"/>
    <property type="evidence" value="ECO:0007669"/>
    <property type="project" value="UniProtKB-UniRule"/>
</dbReference>
<comment type="similarity">
    <text evidence="17 18">Belongs to the papillomaviridae E1 protein family.</text>
</comment>
<evidence type="ECO:0000313" key="25">
    <source>
        <dbReference type="Proteomes" id="UP000111730"/>
    </source>
</evidence>
<keyword evidence="10 17" id="KW-0067">ATP-binding</keyword>
<reference evidence="23" key="2">
    <citation type="submission" date="2020-07" db="EMBL/GenBank/DDBJ databases">
        <authorList>
            <person name="Wienecke-Baldacchino K A."/>
        </authorList>
    </citation>
    <scope>NUCLEOTIDE SEQUENCE</scope>
    <source>
        <strain evidence="23">LNS6001593_HPV39</strain>
    </source>
</reference>
<comment type="function">
    <text evidence="16 17">ATP-dependent DNA 3'-5' helicase required for initiation of viral DNA replication. It forms a complex with the viral E2 protein. The E1-E2 complex binds to the replication origin which contains binding sites for both proteins. During the initial step, a dimer of E1 interacts with a dimer of protein E2 leading to a complex that binds the viral origin of replication with high specificity. Then, a second dimer of E1 displaces the E2 dimer in an ATP-dependent manner to form the E1 tetramer. Following this, two E1 monomers are added to each half of the site, which results in the formation of two E1 trimers on the viral ori. Subsequently, two hexamers will be created. The double hexamer acts as a bi-directional helicase machinery and unwinds the viral DNA and then recruits the host DNA polymerase to start replication.</text>
</comment>
<dbReference type="Pfam" id="PF00519">
    <property type="entry name" value="PPV_E1_C"/>
    <property type="match status" value="1"/>
</dbReference>
<keyword evidence="8 17" id="KW-0378">Hydrolase</keyword>
<evidence type="ECO:0000313" key="24">
    <source>
        <dbReference type="Proteomes" id="UP000100163"/>
    </source>
</evidence>
<evidence type="ECO:0000256" key="2">
    <source>
        <dbReference type="ARBA" id="ARBA00022499"/>
    </source>
</evidence>
<dbReference type="EC" id="5.6.2.4" evidence="17 18"/>
<feature type="modified residue" description="Phosphoserine; by host" evidence="17">
    <location>
        <position position="92"/>
    </location>
</feature>
<evidence type="ECO:0000313" key="22">
    <source>
        <dbReference type="EMBL" id="AGU90521.1"/>
    </source>
</evidence>
<keyword evidence="7 17" id="KW-0547">Nucleotide-binding</keyword>
<dbReference type="PIRSF" id="PIRSF003383">
    <property type="entry name" value="Rep_E1_papillomaV"/>
    <property type="match status" value="1"/>
</dbReference>
<comment type="function">
    <text evidence="18">ATP-dependent DNA helicase required for initiation of viral DNA replication. It forms a complex with the viral E2 protein. The E1-E2 complex binds to the replication origin which contains binding sites for both proteins.</text>
</comment>
<dbReference type="InterPro" id="IPR014000">
    <property type="entry name" value="PPV_DNA_helicase_E1_N"/>
</dbReference>
<dbReference type="PROSITE" id="PS51206">
    <property type="entry name" value="SF3_HELICASE_1"/>
    <property type="match status" value="1"/>
</dbReference>
<evidence type="ECO:0000256" key="16">
    <source>
        <dbReference type="ARBA" id="ARBA00093297"/>
    </source>
</evidence>